<feature type="region of interest" description="Disordered" evidence="1">
    <location>
        <begin position="246"/>
        <end position="266"/>
    </location>
</feature>
<feature type="compositionally biased region" description="Low complexity" evidence="1">
    <location>
        <begin position="73"/>
        <end position="96"/>
    </location>
</feature>
<protein>
    <submittedName>
        <fullName evidence="3">Translation initiation factor IF-2-like</fullName>
    </submittedName>
</protein>
<dbReference type="RefSeq" id="XP_032324545.1">
    <property type="nucleotide sequence ID" value="XM_032468654.1"/>
</dbReference>
<dbReference type="KEGG" id="cfr:106729437"/>
<proteinExistence type="predicted"/>
<feature type="region of interest" description="Disordered" evidence="1">
    <location>
        <begin position="1"/>
        <end position="21"/>
    </location>
</feature>
<dbReference type="AlphaFoldDB" id="A0A8B8S476"/>
<sequence>MAVALEMDHLPGQTPPRPCPVPIREYPPTPGPTLPKYAYTTATWGSDPTYCAGGRQLVGGWAPYQVQLRAQQLPGAQAQAGRPALPRLPRPRIQPARPEKSRPGRRQGCFLPTKAPRRGQENSVLREVGFRVCFLNKTKGNPALPGQGLERRPARARPRRGPWRARQPDPGRAPPGGSQARPLPGTRGRKSAAAGPGRRGTGVRRGGPRGTYGAAWRRRRQQGVRPVPSRPLAPFLSALLAGPPASSLPARAPRARPLRPAPLPSELEPVAAARGFPQCTARRSSYPIPSPRVRPPLPHHGGAPALTPNPWLRVQGLSTLCGLDIELPEELAEMRIPGTRSQTCVSKSKRHPRPTKGQRLYYLGDCSRNQGTTPVSMPQHTSPPLGLLARGDVSSWCRLQRACLAPTRPLGKMASPSIVCEPHLQA</sequence>
<evidence type="ECO:0000313" key="2">
    <source>
        <dbReference type="Proteomes" id="UP000694856"/>
    </source>
</evidence>
<evidence type="ECO:0000313" key="3">
    <source>
        <dbReference type="RefSeq" id="XP_032324545.1"/>
    </source>
</evidence>
<accession>A0A8B8S476</accession>
<dbReference type="Proteomes" id="UP000694856">
    <property type="component" value="Chromosome 3"/>
</dbReference>
<feature type="compositionally biased region" description="Basic residues" evidence="1">
    <location>
        <begin position="154"/>
        <end position="163"/>
    </location>
</feature>
<organism evidence="2 3">
    <name type="scientific">Camelus ferus</name>
    <name type="common">Wild bactrian camel</name>
    <name type="synonym">Camelus bactrianus ferus</name>
    <dbReference type="NCBI Taxonomy" id="419612"/>
    <lineage>
        <taxon>Eukaryota</taxon>
        <taxon>Metazoa</taxon>
        <taxon>Chordata</taxon>
        <taxon>Craniata</taxon>
        <taxon>Vertebrata</taxon>
        <taxon>Euteleostomi</taxon>
        <taxon>Mammalia</taxon>
        <taxon>Eutheria</taxon>
        <taxon>Laurasiatheria</taxon>
        <taxon>Artiodactyla</taxon>
        <taxon>Tylopoda</taxon>
        <taxon>Camelidae</taxon>
        <taxon>Camelus</taxon>
    </lineage>
</organism>
<gene>
    <name evidence="3" type="primary">LOC106729437</name>
</gene>
<dbReference type="GeneID" id="106729437"/>
<feature type="compositionally biased region" description="Gly residues" evidence="1">
    <location>
        <begin position="197"/>
        <end position="210"/>
    </location>
</feature>
<feature type="compositionally biased region" description="Pro residues" evidence="1">
    <location>
        <begin position="288"/>
        <end position="298"/>
    </location>
</feature>
<evidence type="ECO:0000256" key="1">
    <source>
        <dbReference type="SAM" id="MobiDB-lite"/>
    </source>
</evidence>
<keyword evidence="2" id="KW-1185">Reference proteome</keyword>
<name>A0A8B8S476_CAMFR</name>
<feature type="region of interest" description="Disordered" evidence="1">
    <location>
        <begin position="281"/>
        <end position="309"/>
    </location>
</feature>
<feature type="region of interest" description="Disordered" evidence="1">
    <location>
        <begin position="137"/>
        <end position="229"/>
    </location>
</feature>
<reference evidence="3" key="1">
    <citation type="submission" date="2025-08" db="UniProtKB">
        <authorList>
            <consortium name="RefSeq"/>
        </authorList>
    </citation>
    <scope>IDENTIFICATION</scope>
    <source>
        <tissue evidence="3">Ear skin</tissue>
    </source>
</reference>
<feature type="region of interest" description="Disordered" evidence="1">
    <location>
        <begin position="73"/>
        <end position="122"/>
    </location>
</feature>